<evidence type="ECO:0000256" key="3">
    <source>
        <dbReference type="ARBA" id="ARBA00022801"/>
    </source>
</evidence>
<keyword evidence="2" id="KW-0479">Metal-binding</keyword>
<dbReference type="InterPro" id="IPR000587">
    <property type="entry name" value="Creatinase_N"/>
</dbReference>
<evidence type="ECO:0000259" key="6">
    <source>
        <dbReference type="Pfam" id="PF16188"/>
    </source>
</evidence>
<evidence type="ECO:0000256" key="1">
    <source>
        <dbReference type="ARBA" id="ARBA00008766"/>
    </source>
</evidence>
<comment type="similarity">
    <text evidence="1">Belongs to the peptidase M24B family.</text>
</comment>
<dbReference type="CDD" id="cd01085">
    <property type="entry name" value="APP"/>
    <property type="match status" value="1"/>
</dbReference>
<dbReference type="FunFam" id="3.90.230.10:FF:000009">
    <property type="entry name" value="xaa-Pro aminopeptidase 2"/>
    <property type="match status" value="1"/>
</dbReference>
<dbReference type="InterPro" id="IPR032416">
    <property type="entry name" value="Peptidase_M24_C"/>
</dbReference>
<dbReference type="InterPro" id="IPR033740">
    <property type="entry name" value="Pept_M24B"/>
</dbReference>
<dbReference type="AlphaFoldDB" id="A0A379C554"/>
<dbReference type="Proteomes" id="UP000255517">
    <property type="component" value="Unassembled WGS sequence"/>
</dbReference>
<evidence type="ECO:0000313" key="7">
    <source>
        <dbReference type="EMBL" id="SUB57229.1"/>
    </source>
</evidence>
<dbReference type="InterPro" id="IPR029149">
    <property type="entry name" value="Creatin/AminoP/Spt16_N"/>
</dbReference>
<organism evidence="7 8">
    <name type="scientific">Peptoniphilus lacrimalis</name>
    <dbReference type="NCBI Taxonomy" id="33031"/>
    <lineage>
        <taxon>Bacteria</taxon>
        <taxon>Bacillati</taxon>
        <taxon>Bacillota</taxon>
        <taxon>Tissierellia</taxon>
        <taxon>Tissierellales</taxon>
        <taxon>Peptoniphilaceae</taxon>
        <taxon>Peptoniphilus</taxon>
    </lineage>
</organism>
<dbReference type="GO" id="GO:0070006">
    <property type="term" value="F:metalloaminopeptidase activity"/>
    <property type="evidence" value="ECO:0007669"/>
    <property type="project" value="InterPro"/>
</dbReference>
<reference evidence="7 8" key="1">
    <citation type="submission" date="2018-06" db="EMBL/GenBank/DDBJ databases">
        <authorList>
            <consortium name="Pathogen Informatics"/>
            <person name="Doyle S."/>
        </authorList>
    </citation>
    <scope>NUCLEOTIDE SEQUENCE [LARGE SCALE GENOMIC DNA]</scope>
    <source>
        <strain evidence="7 8">NCTC13149</strain>
    </source>
</reference>
<dbReference type="InterPro" id="IPR036005">
    <property type="entry name" value="Creatinase/aminopeptidase-like"/>
</dbReference>
<dbReference type="InterPro" id="IPR000994">
    <property type="entry name" value="Pept_M24"/>
</dbReference>
<dbReference type="PANTHER" id="PTHR43763">
    <property type="entry name" value="XAA-PRO AMINOPEPTIDASE 1"/>
    <property type="match status" value="1"/>
</dbReference>
<dbReference type="SUPFAM" id="SSF53092">
    <property type="entry name" value="Creatinase/prolidase N-terminal domain"/>
    <property type="match status" value="2"/>
</dbReference>
<dbReference type="Pfam" id="PF16189">
    <property type="entry name" value="Creatinase_N_2"/>
    <property type="match status" value="1"/>
</dbReference>
<dbReference type="InterPro" id="IPR050422">
    <property type="entry name" value="X-Pro_aminopeptidase_P"/>
</dbReference>
<dbReference type="SUPFAM" id="SSF55920">
    <property type="entry name" value="Creatinase/aminopeptidase"/>
    <property type="match status" value="1"/>
</dbReference>
<dbReference type="Gene3D" id="3.40.350.10">
    <property type="entry name" value="Creatinase/prolidase N-terminal domain"/>
    <property type="match status" value="2"/>
</dbReference>
<name>A0A379C554_9FIRM</name>
<protein>
    <submittedName>
        <fullName evidence="7">Uncharacterized peptidase SA1530</fullName>
        <ecNumber evidence="7">3.4.-.-</ecNumber>
    </submittedName>
</protein>
<proteinExistence type="inferred from homology"/>
<feature type="domain" description="Peptidase M24 C-terminal" evidence="6">
    <location>
        <begin position="525"/>
        <end position="584"/>
    </location>
</feature>
<dbReference type="STRING" id="1122949.GCA_000378725_01171"/>
<dbReference type="Pfam" id="PF00557">
    <property type="entry name" value="Peptidase_M24"/>
    <property type="match status" value="1"/>
</dbReference>
<dbReference type="PANTHER" id="PTHR43763:SF6">
    <property type="entry name" value="XAA-PRO AMINOPEPTIDASE 1"/>
    <property type="match status" value="1"/>
</dbReference>
<dbReference type="Gene3D" id="3.90.230.10">
    <property type="entry name" value="Creatinase/methionine aminopeptidase superfamily"/>
    <property type="match status" value="1"/>
</dbReference>
<evidence type="ECO:0000256" key="2">
    <source>
        <dbReference type="ARBA" id="ARBA00022723"/>
    </source>
</evidence>
<evidence type="ECO:0000313" key="8">
    <source>
        <dbReference type="Proteomes" id="UP000255517"/>
    </source>
</evidence>
<sequence length="586" mass="68419">MILDKLRKEMKKFGVDYYIVPTLDPHSCEYLPDYFKEREFITGFTGSAGTAVIGDDFAYLWTDGRYYIQAQKQIKDFGFSLMKQGQEGVLNFDKWIVENIKDGQSLAFNDLYFLQSTYEKLEEALKKKNVKIKSCDLIKDLWENRPEFPSAKAFIFEEKYAGESFEDKLKRIRQKLNDKKADMTVITNLEDICWALNIRGEDILYTPVVLSYLIIEENKATLFLQKEKAKDIKESLKNFVEIKEYDDFYRELEKYKNKNIFIDKDRVNRRVFKSLEDNNKFIFGTNITNDLKAIKNPIELENQRQTYIRDGVALTKYIYWLKNKVKDEVIGEYDAQLQLDKFRAEEDLYFSNSFETISAYGSNAAMMHYSAHKDKQSPLKAKGFYLVDSGGQYFTGTTDVTRTIALGKLNKEEITDFTLTLKCHLDLMDAIFLKGTTDLGLDAICRYPLWQNHMDYKCGTGHGVGYFLSVHEGPQRISPNTSVHEMEVGMIVSNEPGVYKENKHGIRIENIMEVIEDGKYNDGTFYKFNTMSLCPIECEAIDVKLLTERELEVINEYHKRVYEKLSPFLQEPVKEWLKEVTKKLER</sequence>
<dbReference type="EC" id="3.4.-.-" evidence="7"/>
<dbReference type="GO" id="GO:0046872">
    <property type="term" value="F:metal ion binding"/>
    <property type="evidence" value="ECO:0007669"/>
    <property type="project" value="UniProtKB-KW"/>
</dbReference>
<accession>A0A379C554</accession>
<dbReference type="RefSeq" id="WP_019034901.1">
    <property type="nucleotide sequence ID" value="NZ_UGSZ01000001.1"/>
</dbReference>
<dbReference type="EMBL" id="UGSZ01000001">
    <property type="protein sequence ID" value="SUB57229.1"/>
    <property type="molecule type" value="Genomic_DNA"/>
</dbReference>
<evidence type="ECO:0000259" key="4">
    <source>
        <dbReference type="Pfam" id="PF00557"/>
    </source>
</evidence>
<feature type="domain" description="Peptidase M24" evidence="4">
    <location>
        <begin position="304"/>
        <end position="514"/>
    </location>
</feature>
<evidence type="ECO:0000259" key="5">
    <source>
        <dbReference type="Pfam" id="PF01321"/>
    </source>
</evidence>
<keyword evidence="3 7" id="KW-0378">Hydrolase</keyword>
<dbReference type="Pfam" id="PF16188">
    <property type="entry name" value="Peptidase_M24_C"/>
    <property type="match status" value="1"/>
</dbReference>
<dbReference type="Pfam" id="PF01321">
    <property type="entry name" value="Creatinase_N"/>
    <property type="match status" value="1"/>
</dbReference>
<gene>
    <name evidence="7" type="ORF">NCTC13149_01063</name>
</gene>
<dbReference type="GO" id="GO:0005737">
    <property type="term" value="C:cytoplasm"/>
    <property type="evidence" value="ECO:0007669"/>
    <property type="project" value="UniProtKB-ARBA"/>
</dbReference>
<feature type="domain" description="Creatinase N-terminal" evidence="5">
    <location>
        <begin position="3"/>
        <end position="136"/>
    </location>
</feature>
<dbReference type="OrthoDB" id="9806388at2"/>